<keyword evidence="10" id="KW-0626">Porin</keyword>
<evidence type="ECO:0000259" key="18">
    <source>
        <dbReference type="Pfam" id="PF22461"/>
    </source>
</evidence>
<evidence type="ECO:0000313" key="19">
    <source>
        <dbReference type="EMBL" id="QCD36436.1"/>
    </source>
</evidence>
<evidence type="ECO:0000256" key="2">
    <source>
        <dbReference type="ARBA" id="ARBA00009450"/>
    </source>
</evidence>
<dbReference type="PROSITE" id="PS51257">
    <property type="entry name" value="PROKAR_LIPOPROTEIN"/>
    <property type="match status" value="1"/>
</dbReference>
<dbReference type="Pfam" id="PF22461">
    <property type="entry name" value="SLBB_2"/>
    <property type="match status" value="1"/>
</dbReference>
<dbReference type="GO" id="GO:0015159">
    <property type="term" value="F:polysaccharide transmembrane transporter activity"/>
    <property type="evidence" value="ECO:0007669"/>
    <property type="project" value="InterPro"/>
</dbReference>
<feature type="chain" id="PRO_5020482087" evidence="16">
    <location>
        <begin position="24"/>
        <end position="268"/>
    </location>
</feature>
<dbReference type="Gene3D" id="3.30.1950.10">
    <property type="entry name" value="wza like domain"/>
    <property type="match status" value="1"/>
</dbReference>
<dbReference type="PANTHER" id="PTHR33619:SF3">
    <property type="entry name" value="POLYSACCHARIDE EXPORT PROTEIN GFCE-RELATED"/>
    <property type="match status" value="1"/>
</dbReference>
<dbReference type="GO" id="GO:0015288">
    <property type="term" value="F:porin activity"/>
    <property type="evidence" value="ECO:0007669"/>
    <property type="project" value="UniProtKB-KW"/>
</dbReference>
<organism evidence="19 20">
    <name type="scientific">Muribaculum gordoncarteri</name>
    <dbReference type="NCBI Taxonomy" id="2530390"/>
    <lineage>
        <taxon>Bacteria</taxon>
        <taxon>Pseudomonadati</taxon>
        <taxon>Bacteroidota</taxon>
        <taxon>Bacteroidia</taxon>
        <taxon>Bacteroidales</taxon>
        <taxon>Muribaculaceae</taxon>
        <taxon>Muribaculum</taxon>
    </lineage>
</organism>
<feature type="domain" description="SLBB" evidence="18">
    <location>
        <begin position="145"/>
        <end position="225"/>
    </location>
</feature>
<keyword evidence="9" id="KW-0406">Ion transport</keyword>
<keyword evidence="15" id="KW-1133">Transmembrane helix</keyword>
<dbReference type="Pfam" id="PF02563">
    <property type="entry name" value="Poly_export"/>
    <property type="match status" value="1"/>
</dbReference>
<keyword evidence="5" id="KW-0762">Sugar transport</keyword>
<comment type="subcellular location">
    <subcellularLocation>
        <location evidence="1">Cell outer membrane</location>
        <topology evidence="1">Multi-pass membrane protein</topology>
    </subcellularLocation>
</comment>
<evidence type="ECO:0000256" key="8">
    <source>
        <dbReference type="ARBA" id="ARBA00023047"/>
    </source>
</evidence>
<dbReference type="PANTHER" id="PTHR33619">
    <property type="entry name" value="POLYSACCHARIDE EXPORT PROTEIN GFCE-RELATED"/>
    <property type="match status" value="1"/>
</dbReference>
<accession>A0A4P7VQ92</accession>
<dbReference type="GO" id="GO:0046930">
    <property type="term" value="C:pore complex"/>
    <property type="evidence" value="ECO:0007669"/>
    <property type="project" value="UniProtKB-KW"/>
</dbReference>
<dbReference type="InterPro" id="IPR054765">
    <property type="entry name" value="SLBB_dom"/>
</dbReference>
<sequence>MRTILHIIILSAALMLASCSAPKSSLTYFEDLSGTQSGTLPSTDYEIKLRPDDELLITVTSLVPEATAEYNLPLSNPATQSSIMTPSQGKQQTYIVDKSGDIKFPGIGMIHVDGMTTSQLASLLAKKISAEVEDPYVKVVLVNFRINVMGEVNRPGSIEVNRERYSILDALADAGDLTQYGERDNILLVREENNGTKTFHHLNLNDSELLSSPYFYLQQNDVVCVNPNKIRKDNSKYNQNNAFKLSVVSAVTGACSVIASLIIALVIR</sequence>
<evidence type="ECO:0000256" key="16">
    <source>
        <dbReference type="SAM" id="SignalP"/>
    </source>
</evidence>
<evidence type="ECO:0000256" key="6">
    <source>
        <dbReference type="ARBA" id="ARBA00022692"/>
    </source>
</evidence>
<keyword evidence="20" id="KW-1185">Reference proteome</keyword>
<dbReference type="GO" id="GO:0009279">
    <property type="term" value="C:cell outer membrane"/>
    <property type="evidence" value="ECO:0007669"/>
    <property type="project" value="UniProtKB-SubCell"/>
</dbReference>
<name>A0A4P7VQ92_9BACT</name>
<proteinExistence type="inferred from homology"/>
<feature type="signal peptide" evidence="16">
    <location>
        <begin position="1"/>
        <end position="23"/>
    </location>
</feature>
<gene>
    <name evidence="19" type="ORF">E7746_11345</name>
</gene>
<evidence type="ECO:0000256" key="9">
    <source>
        <dbReference type="ARBA" id="ARBA00023065"/>
    </source>
</evidence>
<keyword evidence="8" id="KW-0625">Polysaccharide transport</keyword>
<keyword evidence="6 15" id="KW-0812">Transmembrane</keyword>
<evidence type="ECO:0000256" key="10">
    <source>
        <dbReference type="ARBA" id="ARBA00023114"/>
    </source>
</evidence>
<dbReference type="OrthoDB" id="662756at2"/>
<dbReference type="GO" id="GO:0006811">
    <property type="term" value="P:monoatomic ion transport"/>
    <property type="evidence" value="ECO:0007669"/>
    <property type="project" value="UniProtKB-KW"/>
</dbReference>
<dbReference type="Gene3D" id="3.10.560.10">
    <property type="entry name" value="Outer membrane lipoprotein wza domain like"/>
    <property type="match status" value="1"/>
</dbReference>
<keyword evidence="13" id="KW-0998">Cell outer membrane</keyword>
<dbReference type="InterPro" id="IPR049712">
    <property type="entry name" value="Poly_export"/>
</dbReference>
<keyword evidence="14" id="KW-0449">Lipoprotein</keyword>
<evidence type="ECO:0000256" key="7">
    <source>
        <dbReference type="ARBA" id="ARBA00022729"/>
    </source>
</evidence>
<evidence type="ECO:0000256" key="12">
    <source>
        <dbReference type="ARBA" id="ARBA00023139"/>
    </source>
</evidence>
<evidence type="ECO:0000256" key="13">
    <source>
        <dbReference type="ARBA" id="ARBA00023237"/>
    </source>
</evidence>
<comment type="similarity">
    <text evidence="2">Belongs to the BexD/CtrA/VexA family.</text>
</comment>
<dbReference type="Proteomes" id="UP000297031">
    <property type="component" value="Chromosome"/>
</dbReference>
<dbReference type="KEGG" id="mgod:E7746_11345"/>
<keyword evidence="11 15" id="KW-0472">Membrane</keyword>
<dbReference type="EMBL" id="CP039393">
    <property type="protein sequence ID" value="QCD36436.1"/>
    <property type="molecule type" value="Genomic_DNA"/>
</dbReference>
<evidence type="ECO:0000256" key="15">
    <source>
        <dbReference type="SAM" id="Phobius"/>
    </source>
</evidence>
<evidence type="ECO:0000313" key="20">
    <source>
        <dbReference type="Proteomes" id="UP000297031"/>
    </source>
</evidence>
<feature type="domain" description="Polysaccharide export protein N-terminal" evidence="17">
    <location>
        <begin position="43"/>
        <end position="141"/>
    </location>
</feature>
<keyword evidence="12" id="KW-0564">Palmitate</keyword>
<dbReference type="RefSeq" id="WP_136410861.1">
    <property type="nucleotide sequence ID" value="NZ_CP039393.1"/>
</dbReference>
<evidence type="ECO:0000256" key="14">
    <source>
        <dbReference type="ARBA" id="ARBA00023288"/>
    </source>
</evidence>
<reference evidence="19 20" key="1">
    <citation type="submission" date="2019-02" db="EMBL/GenBank/DDBJ databases">
        <title>Isolation and identification of novel species under the genus Muribaculum.</title>
        <authorList>
            <person name="Miyake S."/>
            <person name="Ding Y."/>
            <person name="Low A."/>
            <person name="Soh M."/>
            <person name="Seedorf H."/>
        </authorList>
    </citation>
    <scope>NUCLEOTIDE SEQUENCE [LARGE SCALE GENOMIC DNA]</scope>
    <source>
        <strain evidence="19 20">TLL-A4</strain>
    </source>
</reference>
<evidence type="ECO:0000256" key="4">
    <source>
        <dbReference type="ARBA" id="ARBA00022452"/>
    </source>
</evidence>
<dbReference type="AlphaFoldDB" id="A0A4P7VQ92"/>
<evidence type="ECO:0000256" key="1">
    <source>
        <dbReference type="ARBA" id="ARBA00004571"/>
    </source>
</evidence>
<dbReference type="InterPro" id="IPR003715">
    <property type="entry name" value="Poly_export_N"/>
</dbReference>
<evidence type="ECO:0000256" key="5">
    <source>
        <dbReference type="ARBA" id="ARBA00022597"/>
    </source>
</evidence>
<protein>
    <submittedName>
        <fullName evidence="19">Polysaccharide export protein</fullName>
    </submittedName>
</protein>
<keyword evidence="7 16" id="KW-0732">Signal</keyword>
<keyword evidence="3" id="KW-0813">Transport</keyword>
<evidence type="ECO:0000256" key="11">
    <source>
        <dbReference type="ARBA" id="ARBA00023136"/>
    </source>
</evidence>
<evidence type="ECO:0000256" key="3">
    <source>
        <dbReference type="ARBA" id="ARBA00022448"/>
    </source>
</evidence>
<keyword evidence="4" id="KW-1134">Transmembrane beta strand</keyword>
<evidence type="ECO:0000259" key="17">
    <source>
        <dbReference type="Pfam" id="PF02563"/>
    </source>
</evidence>
<feature type="transmembrane region" description="Helical" evidence="15">
    <location>
        <begin position="245"/>
        <end position="267"/>
    </location>
</feature>